<dbReference type="AlphaFoldDB" id="A0A6M8SP47"/>
<keyword evidence="5" id="KW-1185">Reference proteome</keyword>
<evidence type="ECO:0000256" key="3">
    <source>
        <dbReference type="ARBA" id="ARBA00022490"/>
    </source>
</evidence>
<dbReference type="KEGG" id="dee:HQN60_00330"/>
<organism evidence="4 5">
    <name type="scientific">Deefgea piscis</name>
    <dbReference type="NCBI Taxonomy" id="2739061"/>
    <lineage>
        <taxon>Bacteria</taxon>
        <taxon>Pseudomonadati</taxon>
        <taxon>Pseudomonadota</taxon>
        <taxon>Betaproteobacteria</taxon>
        <taxon>Neisseriales</taxon>
        <taxon>Chitinibacteraceae</taxon>
        <taxon>Deefgea</taxon>
    </lineage>
</organism>
<dbReference type="Proteomes" id="UP000504844">
    <property type="component" value="Chromosome"/>
</dbReference>
<dbReference type="RefSeq" id="WP_173531820.1">
    <property type="nucleotide sequence ID" value="NZ_CP054143.1"/>
</dbReference>
<dbReference type="Pfam" id="PF04245">
    <property type="entry name" value="NA37"/>
    <property type="match status" value="1"/>
</dbReference>
<protein>
    <submittedName>
        <fullName evidence="4">Nucleoid-associated protein</fullName>
    </submittedName>
</protein>
<dbReference type="PANTHER" id="PTHR38772">
    <property type="match status" value="1"/>
</dbReference>
<evidence type="ECO:0000313" key="4">
    <source>
        <dbReference type="EMBL" id="QKJ65310.1"/>
    </source>
</evidence>
<comment type="similarity">
    <text evidence="2">Belongs to the YejK family.</text>
</comment>
<evidence type="ECO:0000256" key="2">
    <source>
        <dbReference type="ARBA" id="ARBA00009035"/>
    </source>
</evidence>
<evidence type="ECO:0000256" key="1">
    <source>
        <dbReference type="ARBA" id="ARBA00004496"/>
    </source>
</evidence>
<dbReference type="GO" id="GO:0005737">
    <property type="term" value="C:cytoplasm"/>
    <property type="evidence" value="ECO:0007669"/>
    <property type="project" value="UniProtKB-SubCell"/>
</dbReference>
<dbReference type="EMBL" id="CP054143">
    <property type="protein sequence ID" value="QKJ65310.1"/>
    <property type="molecule type" value="Genomic_DNA"/>
</dbReference>
<name>A0A6M8SP47_9NEIS</name>
<reference evidence="4 5" key="1">
    <citation type="submission" date="2020-05" db="EMBL/GenBank/DDBJ databases">
        <title>Complete genome sequence of Deefgea sp. D17.</title>
        <authorList>
            <person name="Bae J.-W."/>
            <person name="Han J.E."/>
        </authorList>
    </citation>
    <scope>NUCLEOTIDE SEQUENCE [LARGE SCALE GENOMIC DNA]</scope>
    <source>
        <strain evidence="4 5">D17</strain>
    </source>
</reference>
<sequence>MSTSPNTIQHLIIHQLHKEPNGPARVALSSTEMPINSAAQRLVDHLCQLYGSRNGKGFGKFEEDEHEYPMPALVRRYVDSSDFLGFSQQAIAQLQVRAEQEPEASGAYVLMAHVSNSAMDFLFFALVGEVIGTAVNADMHLEDSIHLDMDHLRVAGRIDLGVWQAGGERYVSFLRGRGDVAAYFKLFLGCNDMVTPLKETQKLVKGLEQFVEQQALSAQDRDEVFQRAHNLLDEMGNEQGEVNLAEVASQIYPDAPQALQDALQHDDLGLVDGFVPDRRAIKPLMRFKAAAPEWKLEFDRASLRSGAVIYDKHSDTLVLSNIPDKLKKALLEQ</sequence>
<gene>
    <name evidence="4" type="ORF">HQN60_00330</name>
</gene>
<dbReference type="GO" id="GO:0009295">
    <property type="term" value="C:nucleoid"/>
    <property type="evidence" value="ECO:0007669"/>
    <property type="project" value="InterPro"/>
</dbReference>
<dbReference type="PANTHER" id="PTHR38772:SF1">
    <property type="entry name" value="NUCLEOID-ASSOCIATED PROTEIN YEJK"/>
    <property type="match status" value="1"/>
</dbReference>
<keyword evidence="3" id="KW-0963">Cytoplasm</keyword>
<proteinExistence type="inferred from homology"/>
<dbReference type="InterPro" id="IPR007358">
    <property type="entry name" value="Nucleoid_associated_NdpA"/>
</dbReference>
<accession>A0A6M8SP47</accession>
<comment type="subcellular location">
    <subcellularLocation>
        <location evidence="1">Cytoplasm</location>
    </subcellularLocation>
</comment>
<evidence type="ECO:0000313" key="5">
    <source>
        <dbReference type="Proteomes" id="UP000504844"/>
    </source>
</evidence>